<reference evidence="3 4" key="1">
    <citation type="submission" date="2020-08" db="EMBL/GenBank/DDBJ databases">
        <title>Genome Sequencing of Nocardia wallacei strain FMUON74 and assembly.</title>
        <authorList>
            <person name="Toyokawa M."/>
            <person name="Uesaka K."/>
        </authorList>
    </citation>
    <scope>NUCLEOTIDE SEQUENCE [LARGE SCALE GENOMIC DNA]</scope>
    <source>
        <strain evidence="3 4">FMUON74</strain>
    </source>
</reference>
<dbReference type="Gene3D" id="3.10.450.40">
    <property type="match status" value="1"/>
</dbReference>
<evidence type="ECO:0000256" key="1">
    <source>
        <dbReference type="SAM" id="Phobius"/>
    </source>
</evidence>
<keyword evidence="1" id="KW-0812">Transmembrane</keyword>
<organism evidence="3 4">
    <name type="scientific">Nocardia wallacei</name>
    <dbReference type="NCBI Taxonomy" id="480035"/>
    <lineage>
        <taxon>Bacteria</taxon>
        <taxon>Bacillati</taxon>
        <taxon>Actinomycetota</taxon>
        <taxon>Actinomycetes</taxon>
        <taxon>Mycobacteriales</taxon>
        <taxon>Nocardiaceae</taxon>
        <taxon>Nocardia</taxon>
    </lineage>
</organism>
<keyword evidence="1" id="KW-1133">Transmembrane helix</keyword>
<gene>
    <name evidence="3" type="ORF">NWFMUON74_34130</name>
</gene>
<dbReference type="EMBL" id="AP023396">
    <property type="protein sequence ID" value="BCK55641.1"/>
    <property type="molecule type" value="Genomic_DNA"/>
</dbReference>
<dbReference type="Proteomes" id="UP000516173">
    <property type="component" value="Chromosome"/>
</dbReference>
<dbReference type="GeneID" id="80347942"/>
<name>A0A7G1KLC3_9NOCA</name>
<keyword evidence="4" id="KW-1185">Reference proteome</keyword>
<evidence type="ECO:0000313" key="4">
    <source>
        <dbReference type="Proteomes" id="UP000516173"/>
    </source>
</evidence>
<dbReference type="Pfam" id="PF03413">
    <property type="entry name" value="PepSY"/>
    <property type="match status" value="1"/>
</dbReference>
<dbReference type="InterPro" id="IPR025711">
    <property type="entry name" value="PepSY"/>
</dbReference>
<dbReference type="RefSeq" id="WP_187688715.1">
    <property type="nucleotide sequence ID" value="NZ_AP023396.1"/>
</dbReference>
<evidence type="ECO:0000313" key="3">
    <source>
        <dbReference type="EMBL" id="BCK55641.1"/>
    </source>
</evidence>
<dbReference type="KEGG" id="nwl:NWFMUON74_34130"/>
<proteinExistence type="predicted"/>
<dbReference type="AlphaFoldDB" id="A0A7G1KLC3"/>
<sequence length="120" mass="12434">MELFLRRILHGLRWMLVGAVAVAVIGGGVALASFGSGGTAAAAVRVDHAHTQASPAVTREQATAKAVEVVPGGTVQSAELDTDRNVTVWEVDVRGTDGVDYEVRVDAASGAVLGHDRDDD</sequence>
<evidence type="ECO:0000259" key="2">
    <source>
        <dbReference type="Pfam" id="PF03413"/>
    </source>
</evidence>
<feature type="transmembrane region" description="Helical" evidence="1">
    <location>
        <begin position="12"/>
        <end position="35"/>
    </location>
</feature>
<keyword evidence="1" id="KW-0472">Membrane</keyword>
<protein>
    <recommendedName>
        <fullName evidence="2">PepSY domain-containing protein</fullName>
    </recommendedName>
</protein>
<feature type="domain" description="PepSY" evidence="2">
    <location>
        <begin position="57"/>
        <end position="115"/>
    </location>
</feature>
<accession>A0A7G1KLC3</accession>